<feature type="compositionally biased region" description="Pro residues" evidence="1">
    <location>
        <begin position="149"/>
        <end position="166"/>
    </location>
</feature>
<evidence type="ECO:0000256" key="1">
    <source>
        <dbReference type="SAM" id="MobiDB-lite"/>
    </source>
</evidence>
<protein>
    <submittedName>
        <fullName evidence="2">Uncharacterized protein</fullName>
    </submittedName>
</protein>
<feature type="compositionally biased region" description="Basic and acidic residues" evidence="1">
    <location>
        <begin position="45"/>
        <end position="56"/>
    </location>
</feature>
<feature type="compositionally biased region" description="Basic and acidic residues" evidence="1">
    <location>
        <begin position="417"/>
        <end position="429"/>
    </location>
</feature>
<gene>
    <name evidence="2" type="ORF">A2Z22_02430</name>
</gene>
<dbReference type="AlphaFoldDB" id="A0A1F7X9D4"/>
<dbReference type="EMBL" id="MGFS01000015">
    <property type="protein sequence ID" value="OGM11631.1"/>
    <property type="molecule type" value="Genomic_DNA"/>
</dbReference>
<name>A0A1F7X9D4_9BACT</name>
<reference evidence="2 3" key="1">
    <citation type="journal article" date="2016" name="Nat. Commun.">
        <title>Thousands of microbial genomes shed light on interconnected biogeochemical processes in an aquifer system.</title>
        <authorList>
            <person name="Anantharaman K."/>
            <person name="Brown C.T."/>
            <person name="Hug L.A."/>
            <person name="Sharon I."/>
            <person name="Castelle C.J."/>
            <person name="Probst A.J."/>
            <person name="Thomas B.C."/>
            <person name="Singh A."/>
            <person name="Wilkins M.J."/>
            <person name="Karaoz U."/>
            <person name="Brodie E.L."/>
            <person name="Williams K.H."/>
            <person name="Hubbard S.S."/>
            <person name="Banfield J.F."/>
        </authorList>
    </citation>
    <scope>NUCLEOTIDE SEQUENCE [LARGE SCALE GENOMIC DNA]</scope>
</reference>
<sequence>MNESGISGEGIGVSSRHAKAGRLMKSFAGESTEPVSTSPVSDLPEENRPGMEERSGFRKRVRRRLGGSRDKNDSTDSVPVIPEDPNRQERNRKAGLFFGGEEPVSGEPSDHSQWKLRPSSVPPLASQPPERPLEQAEPVEPVVEQPTTQPEPPTPPGQKPSGPAAPPHDISQEQSRPQPPRSALRKLSERMPRVAEPQPELPSTRSDMSREPAHPPHSSAAVSEGLGHRDVEVEKVEPGKLREGARWYTVYGTGWDNRDCGYFLIWWDGEKIYLEQIVSIGGEEAVVNNQTSEISSYEGYNSQTDVEAFVKRQIDRTKYNYQDVDYVKIIEKIPVIEKNGKFIIQRPDEITQETQLPLSSTLEPQEELDLFQQEEPQEEGGRLGGVRKWLRDRLGGLGRRGQGIETPSTEIISEPPEEPRQAPEVATGEKGEIEKALKRLGRERKQRGGIVGEGVPRTEPAGELVTPTITPEEREVPPPEDFVDLSEEELKEVGSAETPEYLGSSFTERDITDIEPTRHGRNIRLPFSGAARNLRERVGNISFRRRRREIETDQQLSEFLYGIRGKEIDRANKRGRNIPVALFGGLATGLAKGGTKAELLEKGLDVTAAASFAAAGFSVLRDTAHILTSDEDAIAALAKRYVTEEPGSRLGKLGWYTRIAERTFVEKITRTKLVEGSAEERVLSFFNDGLQTLTPDERVVVINQEYVKKAIEQLDKEREEADWQHIVAMEVAAYGFLTDTKTKNAYRDLGKELSGFQGTNADETIKNFETLRIALEEDIYTRLIELRKQGGGGNKRLFNACVDELEKHKWGVLRQAKYSVSIMGFGALIAGAKAFAGVKAGEFVGEALRGVGEEVSKRGGKAVKNVKEFIEEKRAGKPSVPKVKGAGLDRHDVGGVPQRITPDTQGFAQPPTLKEPIDLTTGGGGADEIKGAGVAAEDVISAPRPPVSMSEEQLAQAKGVGGATAEEVTTKGVVEENFFDQFEAEGKAIWTEGAEAGKDVLGKIDRKGLIDSFPHGQSTISVEGAYRNLFGHLKNEVGKLTEEEAKKIAEDLRDTLLVDQQDSIHGTMNIARMISDPLRVAASADDLRKVLSEMDHEKAMHAARYIYAEGLISTQNVESRKVLIDFIMGRA</sequence>
<feature type="region of interest" description="Disordered" evidence="1">
    <location>
        <begin position="1"/>
        <end position="235"/>
    </location>
</feature>
<feature type="compositionally biased region" description="Low complexity" evidence="1">
    <location>
        <begin position="404"/>
        <end position="414"/>
    </location>
</feature>
<evidence type="ECO:0000313" key="3">
    <source>
        <dbReference type="Proteomes" id="UP000177053"/>
    </source>
</evidence>
<feature type="compositionally biased region" description="Basic residues" evidence="1">
    <location>
        <begin position="57"/>
        <end position="66"/>
    </location>
</feature>
<feature type="compositionally biased region" description="Basic and acidic residues" evidence="1">
    <location>
        <begin position="226"/>
        <end position="235"/>
    </location>
</feature>
<feature type="region of interest" description="Disordered" evidence="1">
    <location>
        <begin position="445"/>
        <end position="480"/>
    </location>
</feature>
<comment type="caution">
    <text evidence="2">The sequence shown here is derived from an EMBL/GenBank/DDBJ whole genome shotgun (WGS) entry which is preliminary data.</text>
</comment>
<dbReference type="Proteomes" id="UP000177053">
    <property type="component" value="Unassembled WGS sequence"/>
</dbReference>
<feature type="region of interest" description="Disordered" evidence="1">
    <location>
        <begin position="880"/>
        <end position="912"/>
    </location>
</feature>
<accession>A0A1F7X9D4</accession>
<organism evidence="2 3">
    <name type="scientific">Candidatus Woesebacteria bacterium RBG_16_34_12</name>
    <dbReference type="NCBI Taxonomy" id="1802480"/>
    <lineage>
        <taxon>Bacteria</taxon>
        <taxon>Candidatus Woeseibacteriota</taxon>
    </lineage>
</organism>
<evidence type="ECO:0000313" key="2">
    <source>
        <dbReference type="EMBL" id="OGM11631.1"/>
    </source>
</evidence>
<feature type="region of interest" description="Disordered" evidence="1">
    <location>
        <begin position="397"/>
        <end position="429"/>
    </location>
</feature>
<feature type="compositionally biased region" description="Low complexity" evidence="1">
    <location>
        <begin position="135"/>
        <end position="148"/>
    </location>
</feature>
<proteinExistence type="predicted"/>